<dbReference type="AlphaFoldDB" id="A0A4S3JHF9"/>
<reference evidence="2 3" key="1">
    <citation type="submission" date="2019-03" db="EMBL/GenBank/DDBJ databases">
        <title>The genome sequence of a newly discovered highly antifungal drug resistant Aspergillus species, Aspergillus tanneri NIH 1004.</title>
        <authorList>
            <person name="Mounaud S."/>
            <person name="Singh I."/>
            <person name="Joardar V."/>
            <person name="Pakala S."/>
            <person name="Pakala S."/>
            <person name="Venepally P."/>
            <person name="Hoover J."/>
            <person name="Nierman W."/>
            <person name="Chung J."/>
            <person name="Losada L."/>
        </authorList>
    </citation>
    <scope>NUCLEOTIDE SEQUENCE [LARGE SCALE GENOMIC DNA]</scope>
    <source>
        <strain evidence="2 3">NIH1004</strain>
    </source>
</reference>
<dbReference type="Proteomes" id="UP000308092">
    <property type="component" value="Unassembled WGS sequence"/>
</dbReference>
<dbReference type="VEuPathDB" id="FungiDB:EYZ11_007871"/>
<keyword evidence="3" id="KW-1185">Reference proteome</keyword>
<sequence>MTETEAEVVHSTASTPLDTDVERGSAAIKTPNKTEKPMGGRFRGTG</sequence>
<protein>
    <submittedName>
        <fullName evidence="2">Uncharacterized protein</fullName>
    </submittedName>
</protein>
<organism evidence="2 3">
    <name type="scientific">Aspergillus tanneri</name>
    <dbReference type="NCBI Taxonomy" id="1220188"/>
    <lineage>
        <taxon>Eukaryota</taxon>
        <taxon>Fungi</taxon>
        <taxon>Dikarya</taxon>
        <taxon>Ascomycota</taxon>
        <taxon>Pezizomycotina</taxon>
        <taxon>Eurotiomycetes</taxon>
        <taxon>Eurotiomycetidae</taxon>
        <taxon>Eurotiales</taxon>
        <taxon>Aspergillaceae</taxon>
        <taxon>Aspergillus</taxon>
        <taxon>Aspergillus subgen. Circumdati</taxon>
    </lineage>
</organism>
<evidence type="ECO:0000313" key="2">
    <source>
        <dbReference type="EMBL" id="THC92641.1"/>
    </source>
</evidence>
<feature type="region of interest" description="Disordered" evidence="1">
    <location>
        <begin position="1"/>
        <end position="46"/>
    </location>
</feature>
<evidence type="ECO:0000313" key="3">
    <source>
        <dbReference type="Proteomes" id="UP000308092"/>
    </source>
</evidence>
<dbReference type="EMBL" id="SOSA01000318">
    <property type="protein sequence ID" value="THC92641.1"/>
    <property type="molecule type" value="Genomic_DNA"/>
</dbReference>
<gene>
    <name evidence="2" type="ORF">EYZ11_007871</name>
</gene>
<evidence type="ECO:0000256" key="1">
    <source>
        <dbReference type="SAM" id="MobiDB-lite"/>
    </source>
</evidence>
<comment type="caution">
    <text evidence="2">The sequence shown here is derived from an EMBL/GenBank/DDBJ whole genome shotgun (WGS) entry which is preliminary data.</text>
</comment>
<proteinExistence type="predicted"/>
<accession>A0A4S3JHF9</accession>
<name>A0A4S3JHF9_9EURO</name>